<dbReference type="InterPro" id="IPR017896">
    <property type="entry name" value="4Fe4S_Fe-S-bd"/>
</dbReference>
<dbReference type="FunFam" id="3.50.50.60:FF:000068">
    <property type="entry name" value="Glutamate synthase small subunit"/>
    <property type="match status" value="1"/>
</dbReference>
<dbReference type="GO" id="GO:0046872">
    <property type="term" value="F:metal ion binding"/>
    <property type="evidence" value="ECO:0007669"/>
    <property type="project" value="UniProtKB-KW"/>
</dbReference>
<dbReference type="STRING" id="1167006.UWK_00205"/>
<keyword evidence="5" id="KW-0028">Amino-acid biosynthesis</keyword>
<dbReference type="Pfam" id="PF14691">
    <property type="entry name" value="Fer4_20"/>
    <property type="match status" value="1"/>
</dbReference>
<keyword evidence="4" id="KW-0004">4Fe-4S</keyword>
<evidence type="ECO:0000256" key="8">
    <source>
        <dbReference type="ARBA" id="ARBA00023002"/>
    </source>
</evidence>
<evidence type="ECO:0000256" key="9">
    <source>
        <dbReference type="ARBA" id="ARBA00023004"/>
    </source>
</evidence>
<keyword evidence="19" id="KW-1185">Reference proteome</keyword>
<keyword evidence="6" id="KW-0479">Metal-binding</keyword>
<comment type="pathway">
    <text evidence="2">Energy metabolism; nitrogen metabolism.</text>
</comment>
<evidence type="ECO:0000256" key="1">
    <source>
        <dbReference type="ARBA" id="ARBA00001966"/>
    </source>
</evidence>
<dbReference type="OrthoDB" id="9803192at2"/>
<proteinExistence type="predicted"/>
<organism evidence="18 19">
    <name type="scientific">Desulfocapsa sulfexigens (strain DSM 10523 / SB164P1)</name>
    <dbReference type="NCBI Taxonomy" id="1167006"/>
    <lineage>
        <taxon>Bacteria</taxon>
        <taxon>Pseudomonadati</taxon>
        <taxon>Thermodesulfobacteriota</taxon>
        <taxon>Desulfobulbia</taxon>
        <taxon>Desulfobulbales</taxon>
        <taxon>Desulfocapsaceae</taxon>
        <taxon>Desulfocapsa</taxon>
    </lineage>
</organism>
<dbReference type="GO" id="GO:0006537">
    <property type="term" value="P:glutamate biosynthetic process"/>
    <property type="evidence" value="ECO:0007669"/>
    <property type="project" value="UniProtKB-KW"/>
</dbReference>
<dbReference type="NCBIfam" id="TIGR01318">
    <property type="entry name" value="gltD_gamma_fam"/>
    <property type="match status" value="1"/>
</dbReference>
<evidence type="ECO:0000256" key="16">
    <source>
        <dbReference type="ARBA" id="ARBA00080114"/>
    </source>
</evidence>
<comment type="function">
    <text evidence="14">Catalyzes the conversion of L-glutamine and 2-oxoglutarate into two molecules of L-glutamate.</text>
</comment>
<comment type="catalytic activity">
    <reaction evidence="13">
        <text>2 L-glutamate + NADP(+) = L-glutamine + 2-oxoglutarate + NADPH + H(+)</text>
        <dbReference type="Rhea" id="RHEA:15501"/>
        <dbReference type="ChEBI" id="CHEBI:15378"/>
        <dbReference type="ChEBI" id="CHEBI:16810"/>
        <dbReference type="ChEBI" id="CHEBI:29985"/>
        <dbReference type="ChEBI" id="CHEBI:57783"/>
        <dbReference type="ChEBI" id="CHEBI:58349"/>
        <dbReference type="ChEBI" id="CHEBI:58359"/>
        <dbReference type="EC" id="1.4.1.13"/>
    </reaction>
</comment>
<evidence type="ECO:0000256" key="14">
    <source>
        <dbReference type="ARBA" id="ARBA00053198"/>
    </source>
</evidence>
<keyword evidence="10" id="KW-0411">Iron-sulfur</keyword>
<evidence type="ECO:0000256" key="12">
    <source>
        <dbReference type="ARBA" id="ARBA00037898"/>
    </source>
</evidence>
<dbReference type="InterPro" id="IPR028261">
    <property type="entry name" value="DPD_II"/>
</dbReference>
<dbReference type="SUPFAM" id="SSF46548">
    <property type="entry name" value="alpha-helical ferredoxin"/>
    <property type="match status" value="1"/>
</dbReference>
<gene>
    <name evidence="18" type="ordered locus">UWK_00205</name>
</gene>
<evidence type="ECO:0000256" key="10">
    <source>
        <dbReference type="ARBA" id="ARBA00023014"/>
    </source>
</evidence>
<dbReference type="EC" id="1.4.1.13" evidence="3"/>
<feature type="domain" description="4Fe-4S ferredoxin-type" evidence="17">
    <location>
        <begin position="38"/>
        <end position="69"/>
    </location>
</feature>
<dbReference type="InterPro" id="IPR036188">
    <property type="entry name" value="FAD/NAD-bd_sf"/>
</dbReference>
<dbReference type="PANTHER" id="PTHR42783:SF3">
    <property type="entry name" value="GLUTAMATE SYNTHASE [NADPH] SMALL CHAIN-RELATED"/>
    <property type="match status" value="1"/>
</dbReference>
<keyword evidence="8" id="KW-0560">Oxidoreductase</keyword>
<dbReference type="eggNOG" id="COG0493">
    <property type="taxonomic scope" value="Bacteria"/>
</dbReference>
<dbReference type="EMBL" id="CP003985">
    <property type="protein sequence ID" value="AGF76791.1"/>
    <property type="molecule type" value="Genomic_DNA"/>
</dbReference>
<keyword evidence="11" id="KW-0314">Glutamate biosynthesis</keyword>
<dbReference type="RefSeq" id="WP_015402490.1">
    <property type="nucleotide sequence ID" value="NC_020304.1"/>
</dbReference>
<evidence type="ECO:0000256" key="13">
    <source>
        <dbReference type="ARBA" id="ARBA00048151"/>
    </source>
</evidence>
<dbReference type="InterPro" id="IPR023753">
    <property type="entry name" value="FAD/NAD-binding_dom"/>
</dbReference>
<evidence type="ECO:0000256" key="6">
    <source>
        <dbReference type="ARBA" id="ARBA00022723"/>
    </source>
</evidence>
<evidence type="ECO:0000256" key="11">
    <source>
        <dbReference type="ARBA" id="ARBA00023164"/>
    </source>
</evidence>
<dbReference type="Gene3D" id="3.50.50.60">
    <property type="entry name" value="FAD/NAD(P)-binding domain"/>
    <property type="match status" value="2"/>
</dbReference>
<evidence type="ECO:0000313" key="19">
    <source>
        <dbReference type="Proteomes" id="UP000011721"/>
    </source>
</evidence>
<comment type="pathway">
    <text evidence="12">Amino-acid biosynthesis; L-glutamate biosynthesis via GLT pathway; L-glutamate from 2-oxoglutarate and L-glutamine (NADP(+) route): step 1/1.</text>
</comment>
<dbReference type="PROSITE" id="PS51379">
    <property type="entry name" value="4FE4S_FER_2"/>
    <property type="match status" value="1"/>
</dbReference>
<accession>M1PJV0</accession>
<reference evidence="19" key="1">
    <citation type="journal article" date="2013" name="Stand. Genomic Sci.">
        <title>Complete genome sequence of Desulfocapsa sulfexigens, a marine deltaproteobacterium specialized in disproportionating inorganic sulfur compounds.</title>
        <authorList>
            <person name="Finster K.W."/>
            <person name="Kjeldsen K.U."/>
            <person name="Kube M."/>
            <person name="Reinhardt R."/>
            <person name="Mussmann M."/>
            <person name="Amann R."/>
            <person name="Schreiber L."/>
        </authorList>
    </citation>
    <scope>NUCLEOTIDE SEQUENCE [LARGE SCALE GENOMIC DNA]</scope>
    <source>
        <strain evidence="19">DSM 10523 / SB164P1</strain>
    </source>
</reference>
<keyword evidence="9" id="KW-0408">Iron</keyword>
<dbReference type="InterPro" id="IPR006006">
    <property type="entry name" value="GltD-like"/>
</dbReference>
<comment type="cofactor">
    <cofactor evidence="1">
        <name>[4Fe-4S] cluster</name>
        <dbReference type="ChEBI" id="CHEBI:49883"/>
    </cofactor>
</comment>
<evidence type="ECO:0000256" key="15">
    <source>
        <dbReference type="ARBA" id="ARBA00073489"/>
    </source>
</evidence>
<dbReference type="FunFam" id="1.10.1060.10:FF:000004">
    <property type="entry name" value="Glutamate synthase, small subunit"/>
    <property type="match status" value="1"/>
</dbReference>
<dbReference type="Proteomes" id="UP000011721">
    <property type="component" value="Chromosome"/>
</dbReference>
<dbReference type="PANTHER" id="PTHR42783">
    <property type="entry name" value="GLUTAMATE SYNTHASE [NADPH] SMALL CHAIN"/>
    <property type="match status" value="1"/>
</dbReference>
<dbReference type="InterPro" id="IPR009051">
    <property type="entry name" value="Helical_ferredxn"/>
</dbReference>
<sequence>MSQNLFQFIEVNRVDPRKKNIARRKTEFVEIYDPFQKSQVQMQADRCLDCGNPYCEWKCPVHNYIPDWLQLANEGRIIEAAELCHQTNSLPEICGRVCPQDRLCEGACTLNNDYGAVTIGNIEKYLVDTAFQMGWRPDLSRVVVTDKRVAVIGAGPAGLACADVLIRNGVKPVVFDRHPEIGGLLTFGIPSFKLDKGIMTLRREIFTDMGIEFRLNVEIGKDLPVSELLNNFDALFVGIGTYTATTANLENESAEGVYDALDYLIANTDHLMNVKRKTYPYVDLEGKRVVVLGGGDTAMDCLRTAIRQGATDVACVYRRNRENMPGSAREVQNAEDEGVRFLWNLQPLKLLVEENGRVCGVRVVSTRLGEPDEHGRRRPEAIAGTEIELPADCIITAFGFRPSPPKWLIENDISLNEWQLIDAPADGDFPFQTSNTKVFAGGDAVRGSDLVVTAIAEGRHAAESILQYLKV</sequence>
<dbReference type="Gene3D" id="1.10.1060.10">
    <property type="entry name" value="Alpha-helical ferredoxin"/>
    <property type="match status" value="1"/>
</dbReference>
<evidence type="ECO:0000256" key="4">
    <source>
        <dbReference type="ARBA" id="ARBA00022485"/>
    </source>
</evidence>
<evidence type="ECO:0000259" key="17">
    <source>
        <dbReference type="PROSITE" id="PS51379"/>
    </source>
</evidence>
<name>M1PJV0_DESSD</name>
<evidence type="ECO:0000256" key="2">
    <source>
        <dbReference type="ARBA" id="ARBA00004802"/>
    </source>
</evidence>
<dbReference type="Pfam" id="PF07992">
    <property type="entry name" value="Pyr_redox_2"/>
    <property type="match status" value="1"/>
</dbReference>
<dbReference type="PATRIC" id="fig|1167006.5.peg.234"/>
<evidence type="ECO:0000313" key="18">
    <source>
        <dbReference type="EMBL" id="AGF76791.1"/>
    </source>
</evidence>
<dbReference type="GO" id="GO:0004355">
    <property type="term" value="F:glutamate synthase (NADPH) activity"/>
    <property type="evidence" value="ECO:0007669"/>
    <property type="project" value="UniProtKB-EC"/>
</dbReference>
<dbReference type="PRINTS" id="PR00419">
    <property type="entry name" value="ADXRDTASE"/>
</dbReference>
<dbReference type="AlphaFoldDB" id="M1PJV0"/>
<evidence type="ECO:0000256" key="3">
    <source>
        <dbReference type="ARBA" id="ARBA00012079"/>
    </source>
</evidence>
<keyword evidence="7" id="KW-0521">NADP</keyword>
<dbReference type="SUPFAM" id="SSF51971">
    <property type="entry name" value="Nucleotide-binding domain"/>
    <property type="match status" value="1"/>
</dbReference>
<dbReference type="KEGG" id="dsf:UWK_00205"/>
<evidence type="ECO:0000256" key="7">
    <source>
        <dbReference type="ARBA" id="ARBA00022857"/>
    </source>
</evidence>
<protein>
    <recommendedName>
        <fullName evidence="15">Glutamate synthase [NADPH] small chain</fullName>
        <ecNumber evidence="3">1.4.1.13</ecNumber>
    </recommendedName>
    <alternativeName>
        <fullName evidence="16">Glutamate synthase subunit beta</fullName>
    </alternativeName>
</protein>
<dbReference type="GO" id="GO:0051539">
    <property type="term" value="F:4 iron, 4 sulfur cluster binding"/>
    <property type="evidence" value="ECO:0007669"/>
    <property type="project" value="UniProtKB-KW"/>
</dbReference>
<evidence type="ECO:0000256" key="5">
    <source>
        <dbReference type="ARBA" id="ARBA00022605"/>
    </source>
</evidence>
<dbReference type="HOGENOM" id="CLU_000422_3_3_7"/>